<organism evidence="15 16">
    <name type="scientific">Macrostomum lignano</name>
    <dbReference type="NCBI Taxonomy" id="282301"/>
    <lineage>
        <taxon>Eukaryota</taxon>
        <taxon>Metazoa</taxon>
        <taxon>Spiralia</taxon>
        <taxon>Lophotrochozoa</taxon>
        <taxon>Platyhelminthes</taxon>
        <taxon>Rhabditophora</taxon>
        <taxon>Macrostomorpha</taxon>
        <taxon>Macrostomida</taxon>
        <taxon>Macrostomidae</taxon>
        <taxon>Macrostomum</taxon>
    </lineage>
</organism>
<dbReference type="InterPro" id="IPR000569">
    <property type="entry name" value="HECT_dom"/>
</dbReference>
<comment type="pathway">
    <text evidence="3 8">Protein modification; protein ubiquitination.</text>
</comment>
<dbReference type="Pfam" id="PF00632">
    <property type="entry name" value="HECT"/>
    <property type="match status" value="1"/>
</dbReference>
<feature type="compositionally biased region" description="Low complexity" evidence="11">
    <location>
        <begin position="272"/>
        <end position="300"/>
    </location>
</feature>
<evidence type="ECO:0000259" key="12">
    <source>
        <dbReference type="PROSITE" id="PS50004"/>
    </source>
</evidence>
<evidence type="ECO:0000313" key="16">
    <source>
        <dbReference type="Proteomes" id="UP000215902"/>
    </source>
</evidence>
<accession>A0A267H790</accession>
<dbReference type="SUPFAM" id="SSF51045">
    <property type="entry name" value="WW domain"/>
    <property type="match status" value="4"/>
</dbReference>
<proteinExistence type="predicted"/>
<evidence type="ECO:0000256" key="7">
    <source>
        <dbReference type="ARBA" id="ARBA00022786"/>
    </source>
</evidence>
<dbReference type="STRING" id="282301.A0A267H790"/>
<keyword evidence="5 8" id="KW-0808">Transferase</keyword>
<dbReference type="SMART" id="SM00456">
    <property type="entry name" value="WW"/>
    <property type="match status" value="4"/>
</dbReference>
<dbReference type="FunFam" id="3.30.2410.10:FF:000001">
    <property type="entry name" value="E3 ubiquitin-protein ligase NEDD4-like"/>
    <property type="match status" value="1"/>
</dbReference>
<evidence type="ECO:0000256" key="5">
    <source>
        <dbReference type="ARBA" id="ARBA00022679"/>
    </source>
</evidence>
<dbReference type="Gene3D" id="3.30.2160.10">
    <property type="entry name" value="Hect, E3 ligase catalytic domain"/>
    <property type="match status" value="1"/>
</dbReference>
<dbReference type="Pfam" id="PF00168">
    <property type="entry name" value="C2"/>
    <property type="match status" value="1"/>
</dbReference>
<feature type="domain" description="WW" evidence="13">
    <location>
        <begin position="234"/>
        <end position="267"/>
    </location>
</feature>
<feature type="domain" description="WW" evidence="13">
    <location>
        <begin position="198"/>
        <end position="231"/>
    </location>
</feature>
<evidence type="ECO:0000259" key="14">
    <source>
        <dbReference type="PROSITE" id="PS50237"/>
    </source>
</evidence>
<keyword evidence="16" id="KW-1185">Reference proteome</keyword>
<dbReference type="PROSITE" id="PS50020">
    <property type="entry name" value="WW_DOMAIN_2"/>
    <property type="match status" value="4"/>
</dbReference>
<keyword evidence="7 8" id="KW-0833">Ubl conjugation pathway</keyword>
<feature type="region of interest" description="Disordered" evidence="11">
    <location>
        <begin position="345"/>
        <end position="417"/>
    </location>
</feature>
<keyword evidence="4" id="KW-0963">Cytoplasm</keyword>
<feature type="region of interest" description="Disordered" evidence="11">
    <location>
        <begin position="260"/>
        <end position="300"/>
    </location>
</feature>
<dbReference type="SMART" id="SM00239">
    <property type="entry name" value="C2"/>
    <property type="match status" value="1"/>
</dbReference>
<keyword evidence="6" id="KW-0677">Repeat</keyword>
<dbReference type="UniPathway" id="UPA00143"/>
<dbReference type="Proteomes" id="UP000215902">
    <property type="component" value="Unassembled WGS sequence"/>
</dbReference>
<feature type="compositionally biased region" description="Low complexity" evidence="11">
    <location>
        <begin position="363"/>
        <end position="384"/>
    </location>
</feature>
<dbReference type="GO" id="GO:0061630">
    <property type="term" value="F:ubiquitin protein ligase activity"/>
    <property type="evidence" value="ECO:0007669"/>
    <property type="project" value="UniProtKB-EC"/>
</dbReference>
<feature type="region of interest" description="Disordered" evidence="11">
    <location>
        <begin position="137"/>
        <end position="159"/>
    </location>
</feature>
<dbReference type="PROSITE" id="PS50004">
    <property type="entry name" value="C2"/>
    <property type="match status" value="1"/>
</dbReference>
<evidence type="ECO:0000313" key="15">
    <source>
        <dbReference type="EMBL" id="PAA94136.1"/>
    </source>
</evidence>
<dbReference type="Gene3D" id="2.60.40.150">
    <property type="entry name" value="C2 domain"/>
    <property type="match status" value="1"/>
</dbReference>
<dbReference type="GO" id="GO:0005737">
    <property type="term" value="C:cytoplasm"/>
    <property type="evidence" value="ECO:0007669"/>
    <property type="project" value="UniProtKB-SubCell"/>
</dbReference>
<evidence type="ECO:0000256" key="11">
    <source>
        <dbReference type="SAM" id="MobiDB-lite"/>
    </source>
</evidence>
<reference evidence="15 16" key="1">
    <citation type="submission" date="2017-06" db="EMBL/GenBank/DDBJ databases">
        <title>A platform for efficient transgenesis in Macrostomum lignano, a flatworm model organism for stem cell research.</title>
        <authorList>
            <person name="Berezikov E."/>
        </authorList>
    </citation>
    <scope>NUCLEOTIDE SEQUENCE [LARGE SCALE GENOMIC DNA]</scope>
    <source>
        <strain evidence="15">DV1</strain>
        <tissue evidence="15">Whole organism</tissue>
    </source>
</reference>
<dbReference type="PANTHER" id="PTHR11254:SF440">
    <property type="entry name" value="E3 UBIQUITIN-PROTEIN LIGASE NEDD-4"/>
    <property type="match status" value="1"/>
</dbReference>
<dbReference type="Gene3D" id="3.30.2410.10">
    <property type="entry name" value="Hect, E3 ligase catalytic domain"/>
    <property type="match status" value="1"/>
</dbReference>
<feature type="domain" description="HECT" evidence="14">
    <location>
        <begin position="576"/>
        <end position="911"/>
    </location>
</feature>
<dbReference type="InterPro" id="IPR035983">
    <property type="entry name" value="Hect_E3_ubiquitin_ligase"/>
</dbReference>
<dbReference type="PANTHER" id="PTHR11254">
    <property type="entry name" value="HECT DOMAIN UBIQUITIN-PROTEIN LIGASE"/>
    <property type="match status" value="1"/>
</dbReference>
<dbReference type="InterPro" id="IPR001202">
    <property type="entry name" value="WW_dom"/>
</dbReference>
<dbReference type="OrthoDB" id="423283at2759"/>
<dbReference type="GO" id="GO:0016567">
    <property type="term" value="P:protein ubiquitination"/>
    <property type="evidence" value="ECO:0007669"/>
    <property type="project" value="UniProtKB-UniPathway"/>
</dbReference>
<dbReference type="Gene3D" id="3.90.1750.10">
    <property type="entry name" value="Hect, E3 ligase catalytic domains"/>
    <property type="match status" value="1"/>
</dbReference>
<dbReference type="SUPFAM" id="SSF56204">
    <property type="entry name" value="Hect, E3 ligase catalytic domain"/>
    <property type="match status" value="1"/>
</dbReference>
<evidence type="ECO:0000256" key="2">
    <source>
        <dbReference type="ARBA" id="ARBA00004496"/>
    </source>
</evidence>
<gene>
    <name evidence="15" type="ORF">BOX15_Mlig010416g2</name>
</gene>
<dbReference type="Pfam" id="PF00397">
    <property type="entry name" value="WW"/>
    <property type="match status" value="4"/>
</dbReference>
<evidence type="ECO:0000259" key="13">
    <source>
        <dbReference type="PROSITE" id="PS50020"/>
    </source>
</evidence>
<dbReference type="CDD" id="cd00201">
    <property type="entry name" value="WW"/>
    <property type="match status" value="4"/>
</dbReference>
<evidence type="ECO:0000256" key="8">
    <source>
        <dbReference type="PIRNR" id="PIRNR001569"/>
    </source>
</evidence>
<dbReference type="FunFam" id="2.20.70.10:FF:000017">
    <property type="entry name" value="E3 ubiquitin-protein ligase"/>
    <property type="match status" value="1"/>
</dbReference>
<dbReference type="EC" id="2.3.2.26" evidence="8"/>
<evidence type="ECO:0000256" key="3">
    <source>
        <dbReference type="ARBA" id="ARBA00004906"/>
    </source>
</evidence>
<dbReference type="GO" id="GO:0051049">
    <property type="term" value="P:regulation of transport"/>
    <property type="evidence" value="ECO:0007669"/>
    <property type="project" value="UniProtKB-ARBA"/>
</dbReference>
<evidence type="ECO:0000256" key="9">
    <source>
        <dbReference type="PIRSR" id="PIRSR001569-1"/>
    </source>
</evidence>
<protein>
    <recommendedName>
        <fullName evidence="8">E3 ubiquitin-protein ligase</fullName>
        <ecNumber evidence="8">2.3.2.26</ecNumber>
    </recommendedName>
</protein>
<feature type="domain" description="WW" evidence="13">
    <location>
        <begin position="484"/>
        <end position="517"/>
    </location>
</feature>
<dbReference type="PROSITE" id="PS01159">
    <property type="entry name" value="WW_DOMAIN_1"/>
    <property type="match status" value="3"/>
</dbReference>
<dbReference type="CDD" id="cd00078">
    <property type="entry name" value="HECTc"/>
    <property type="match status" value="1"/>
</dbReference>
<dbReference type="PRINTS" id="PR00360">
    <property type="entry name" value="C2DOMAIN"/>
</dbReference>
<dbReference type="FunFam" id="3.30.2160.10:FF:000001">
    <property type="entry name" value="E3 ubiquitin-protein ligase NEDD4-like"/>
    <property type="match status" value="1"/>
</dbReference>
<dbReference type="InterPro" id="IPR050409">
    <property type="entry name" value="E3_ubiq-protein_ligase"/>
</dbReference>
<dbReference type="PIRSF" id="PIRSF001569">
    <property type="entry name" value="E3_ub_ligase_SMURF1"/>
    <property type="match status" value="1"/>
</dbReference>
<dbReference type="EMBL" id="NIVC01000014">
    <property type="protein sequence ID" value="PAA94136.1"/>
    <property type="molecule type" value="Genomic_DNA"/>
</dbReference>
<feature type="domain" description="WW" evidence="13">
    <location>
        <begin position="417"/>
        <end position="450"/>
    </location>
</feature>
<dbReference type="SMART" id="SM00119">
    <property type="entry name" value="HECTc"/>
    <property type="match status" value="1"/>
</dbReference>
<evidence type="ECO:0000256" key="10">
    <source>
        <dbReference type="PROSITE-ProRule" id="PRU00104"/>
    </source>
</evidence>
<comment type="subcellular location">
    <subcellularLocation>
        <location evidence="2">Cytoplasm</location>
    </subcellularLocation>
</comment>
<dbReference type="FunFam" id="3.90.1750.10:FF:000001">
    <property type="entry name" value="E3 ubiquitin-protein ligase NEDD4-like"/>
    <property type="match status" value="1"/>
</dbReference>
<evidence type="ECO:0000256" key="1">
    <source>
        <dbReference type="ARBA" id="ARBA00000885"/>
    </source>
</evidence>
<comment type="catalytic activity">
    <reaction evidence="1 8">
        <text>S-ubiquitinyl-[E2 ubiquitin-conjugating enzyme]-L-cysteine + [acceptor protein]-L-lysine = [E2 ubiquitin-conjugating enzyme]-L-cysteine + N(6)-ubiquitinyl-[acceptor protein]-L-lysine.</text>
        <dbReference type="EC" id="2.3.2.26"/>
    </reaction>
</comment>
<feature type="active site" description="Glycyl thioester intermediate" evidence="9 10">
    <location>
        <position position="879"/>
    </location>
</feature>
<dbReference type="GO" id="GO:0006511">
    <property type="term" value="P:ubiquitin-dependent protein catabolic process"/>
    <property type="evidence" value="ECO:0007669"/>
    <property type="project" value="InterPro"/>
</dbReference>
<dbReference type="Gene3D" id="2.20.70.10">
    <property type="match status" value="3"/>
</dbReference>
<sequence>MPTLQVTIVRAQNLAKKDIFGASDPYVKISVYTNRESQSATTKTIKRTLNPVWNQTFRFPNVTNSHVLDAEVYDANRITKDDFLGQLNLPLRHQNVGYLDRDDIRTRVLPLQQRSERSRVRGNLELILAFVPENDEDDDGAVAEGDLNSGGSSGGSGRSDWVVVAENNDDDGAVMASAPPAAMGASSAACHHHEDEGPPLPPGWEARCDANGRRYYVDHANRRTQWERPMPTAAPLPRGWLERSDPSGRVYYVDQVNRRTQWERPTAPPRPSRAAGTAQSASSSSTASSRSASPAAASTSAADAAAAESLSAAAQRFRERRLISQEDATERMTLDDSVVGGVAASAAAARDVDSPSPTPSVPPSGASGPTRTAAGAAGRSSLSTAGGGGGDNTGPRVHRSGTVTSGDESRLSSIEDLPLPTGWQAAVAPNGRKFFINHNDKTTTWRDPREERYRQLVAAAAARARTTGGSSGAGGNENRLNDLGPLPPGWEERVHTDNRVFYINHNLRRTQWEDPRLELKLGGTAVPYSRDYKQKYEYFRGLLKAPKHMPNHKFDIRVKRSSILEDSFNCIMNVKQPDLLKARLWVDFSDGGKGLDYGGLTREWFFLLSRELFNPYYALFEYSASDNYTLQINPQSGLANPEHLTYFQFIGRVAAMAIWHGKLLDGFFIRPFYKMMLGKKIVLKDMESVDEMYFNSLQFIVDNDPEDLDLTFSVEEEVFGQQQEFDLIPNGRNVLVTNENKSEYIDKVITWRFVDRVKDQMAAFMRGFSELIDPRFIQIFDAAELELLLCGLQDIDVNDWKRNTLFKGDYDPNHPVIINFWRAVYSFNNETRARLLQFVTGTSRVPMNGFSELWGSNGPQKFTIERWGSPDQLPRAHTCFNRMDLPPYSDYDSLRTKLVQAIENSEGFDGVD</sequence>
<dbReference type="GO" id="GO:0048814">
    <property type="term" value="P:regulation of dendrite morphogenesis"/>
    <property type="evidence" value="ECO:0007669"/>
    <property type="project" value="TreeGrafter"/>
</dbReference>
<evidence type="ECO:0000256" key="4">
    <source>
        <dbReference type="ARBA" id="ARBA00022490"/>
    </source>
</evidence>
<dbReference type="AlphaFoldDB" id="A0A267H790"/>
<dbReference type="InterPro" id="IPR036020">
    <property type="entry name" value="WW_dom_sf"/>
</dbReference>
<dbReference type="PROSITE" id="PS50237">
    <property type="entry name" value="HECT"/>
    <property type="match status" value="1"/>
</dbReference>
<feature type="domain" description="C2" evidence="12">
    <location>
        <begin position="1"/>
        <end position="106"/>
    </location>
</feature>
<dbReference type="InterPro" id="IPR000008">
    <property type="entry name" value="C2_dom"/>
</dbReference>
<name>A0A267H790_9PLAT</name>
<dbReference type="InterPro" id="IPR035892">
    <property type="entry name" value="C2_domain_sf"/>
</dbReference>
<comment type="caution">
    <text evidence="15">The sequence shown here is derived from an EMBL/GenBank/DDBJ whole genome shotgun (WGS) entry which is preliminary data.</text>
</comment>
<dbReference type="SUPFAM" id="SSF49562">
    <property type="entry name" value="C2 domain (Calcium/lipid-binding domain, CaLB)"/>
    <property type="match status" value="1"/>
</dbReference>
<dbReference type="InterPro" id="IPR024928">
    <property type="entry name" value="E3_ub_ligase_SMURF1"/>
</dbReference>
<evidence type="ECO:0000256" key="6">
    <source>
        <dbReference type="ARBA" id="ARBA00022737"/>
    </source>
</evidence>